<dbReference type="KEGG" id="scr:SCHRY_v1c05490"/>
<name>R4U1E1_9MOLU</name>
<proteinExistence type="predicted"/>
<dbReference type="RefSeq" id="WP_016338952.1">
    <property type="nucleotide sequence ID" value="NC_021280.1"/>
</dbReference>
<gene>
    <name evidence="1" type="ORF">SCHRY_v1c05490</name>
</gene>
<organism evidence="1 2">
    <name type="scientific">Spiroplasma chrysopicola DF-1</name>
    <dbReference type="NCBI Taxonomy" id="1276227"/>
    <lineage>
        <taxon>Bacteria</taxon>
        <taxon>Bacillati</taxon>
        <taxon>Mycoplasmatota</taxon>
        <taxon>Mollicutes</taxon>
        <taxon>Entomoplasmatales</taxon>
        <taxon>Spiroplasmataceae</taxon>
        <taxon>Spiroplasma</taxon>
    </lineage>
</organism>
<dbReference type="STRING" id="1276227.SCHRY_v1c05490"/>
<sequence>MQEERKDDLLIKYDQAKIAAIIKQWQFPILALDFEAYHFKKDYKDYDHLKECNAKPFLVGVNIIFSPTILLNNSLDELIEYQYHLNWNLNDKKLHSFKSFALFLVKLVRKHNIRTLLVLGKELEQELIAIMSKRWPRWFRLKKLTIIDIYDLYANQTLFQLYLSEDSTPLKVKQIEQFLRFDDLYQIMLRPVNNDRHYWDNIWRRLDGFYSYDKKNLYQNLHKYQDEHLKEIVDKNYNDLLKMTSLLKTFISYGKKRQE</sequence>
<evidence type="ECO:0000313" key="2">
    <source>
        <dbReference type="Proteomes" id="UP000013964"/>
    </source>
</evidence>
<keyword evidence="2" id="KW-1185">Reference proteome</keyword>
<dbReference type="Proteomes" id="UP000013964">
    <property type="component" value="Chromosome"/>
</dbReference>
<reference evidence="1 2" key="1">
    <citation type="journal article" date="2013" name="Genome Biol. Evol.">
        <title>Complete genomes of two dipteran-associated spiroplasmas provided insights into the origin, dynamics, and impacts of viral invasion in spiroplasma.</title>
        <authorList>
            <person name="Ku C."/>
            <person name="Lo W.S."/>
            <person name="Chen L.L."/>
            <person name="Kuo C.H."/>
        </authorList>
    </citation>
    <scope>NUCLEOTIDE SEQUENCE [LARGE SCALE GENOMIC DNA]</scope>
    <source>
        <strain evidence="1 2">DF-1</strain>
    </source>
</reference>
<dbReference type="EMBL" id="CP005077">
    <property type="protein sequence ID" value="AGM25127.1"/>
    <property type="molecule type" value="Genomic_DNA"/>
</dbReference>
<dbReference type="HOGENOM" id="CLU_1073272_0_0_14"/>
<dbReference type="OrthoDB" id="388225at2"/>
<protein>
    <submittedName>
        <fullName evidence="1">Uncharacterized protein</fullName>
    </submittedName>
</protein>
<accession>R4U1E1</accession>
<evidence type="ECO:0000313" key="1">
    <source>
        <dbReference type="EMBL" id="AGM25127.1"/>
    </source>
</evidence>
<dbReference type="AlphaFoldDB" id="R4U1E1"/>
<dbReference type="PATRIC" id="fig|1276227.3.peg.551"/>